<dbReference type="InterPro" id="IPR051463">
    <property type="entry name" value="Peptidase_U62_metallo"/>
</dbReference>
<evidence type="ECO:0000313" key="4">
    <source>
        <dbReference type="Proteomes" id="UP000664632"/>
    </source>
</evidence>
<gene>
    <name evidence="3" type="ORF">JZO69_03400</name>
</gene>
<dbReference type="Pfam" id="PF19289">
    <property type="entry name" value="PmbA_TldD_3rd"/>
    <property type="match status" value="1"/>
</dbReference>
<proteinExistence type="inferred from homology"/>
<dbReference type="SUPFAM" id="SSF111283">
    <property type="entry name" value="Putative modulator of DNA gyrase, PmbA/TldD"/>
    <property type="match status" value="1"/>
</dbReference>
<dbReference type="Proteomes" id="UP000664632">
    <property type="component" value="Unassembled WGS sequence"/>
</dbReference>
<keyword evidence="4" id="KW-1185">Reference proteome</keyword>
<evidence type="ECO:0000313" key="3">
    <source>
        <dbReference type="EMBL" id="MBO0439393.1"/>
    </source>
</evidence>
<evidence type="ECO:0000256" key="1">
    <source>
        <dbReference type="ARBA" id="ARBA00005836"/>
    </source>
</evidence>
<reference evidence="3 4" key="1">
    <citation type="submission" date="2021-03" db="EMBL/GenBank/DDBJ databases">
        <title>Enterococcal diversity collection.</title>
        <authorList>
            <person name="Gilmore M.S."/>
            <person name="Schwartzman J."/>
            <person name="Van Tyne D."/>
            <person name="Martin M."/>
            <person name="Earl A.M."/>
            <person name="Manson A.L."/>
            <person name="Straub T."/>
            <person name="Salamzade R."/>
            <person name="Saavedra J."/>
            <person name="Lebreton F."/>
            <person name="Prichula J."/>
            <person name="Schaufler K."/>
            <person name="Gaca A."/>
            <person name="Sgardioli B."/>
            <person name="Wagenaar J."/>
            <person name="Strong T."/>
        </authorList>
    </citation>
    <scope>NUCLEOTIDE SEQUENCE [LARGE SCALE GENOMIC DNA]</scope>
    <source>
        <strain evidence="3 4">DIV0869a</strain>
    </source>
</reference>
<name>A0ABS3GVV2_9ENTE</name>
<sequence>MTEFQKNIKFTSKKIDIHEHDILFPPAIGGYFIHETVGHLLESDNISILTVNDSVNCEFLSVTDDIKGNEHIVGLNKYDDNNVEIKRTELIKNGKIISLIDSNDGFFRTDSILKKTIPRMRVTYVENCKNFDYNCHEKYKNYVEISQIFGGGVDFRTGHYQLFVRGILYEDGIPTYRMENLLLSGNSQESLERIVFIGNDLKIVHAYCVKNNQMLDVGVGSPTIYIKKSGGI</sequence>
<accession>A0ABS3GVV2</accession>
<dbReference type="InterPro" id="IPR036059">
    <property type="entry name" value="TldD/PmbA_sf"/>
</dbReference>
<protein>
    <recommendedName>
        <fullName evidence="2">Metalloprotease TldD/E C-terminal domain-containing protein</fullName>
    </recommendedName>
</protein>
<comment type="caution">
    <text evidence="3">The sequence shown here is derived from an EMBL/GenBank/DDBJ whole genome shotgun (WGS) entry which is preliminary data.</text>
</comment>
<dbReference type="EMBL" id="JAFLWD010000008">
    <property type="protein sequence ID" value="MBO0439393.1"/>
    <property type="molecule type" value="Genomic_DNA"/>
</dbReference>
<evidence type="ECO:0000259" key="2">
    <source>
        <dbReference type="Pfam" id="PF19289"/>
    </source>
</evidence>
<dbReference type="PANTHER" id="PTHR30624">
    <property type="entry name" value="UNCHARACTERIZED PROTEIN TLDD AND PMBA"/>
    <property type="match status" value="1"/>
</dbReference>
<feature type="domain" description="Metalloprotease TldD/E C-terminal" evidence="2">
    <location>
        <begin position="20"/>
        <end position="228"/>
    </location>
</feature>
<comment type="similarity">
    <text evidence="1">Belongs to the peptidase U62 family.</text>
</comment>
<dbReference type="PANTHER" id="PTHR30624:SF4">
    <property type="entry name" value="METALLOPROTEASE TLDD"/>
    <property type="match status" value="1"/>
</dbReference>
<dbReference type="InterPro" id="IPR045569">
    <property type="entry name" value="Metalloprtase-TldD/E_C"/>
</dbReference>
<organism evidence="3 4">
    <name type="scientific">Candidatus Enterococcus ikei</name>
    <dbReference type="NCBI Taxonomy" id="2815326"/>
    <lineage>
        <taxon>Bacteria</taxon>
        <taxon>Bacillati</taxon>
        <taxon>Bacillota</taxon>
        <taxon>Bacilli</taxon>
        <taxon>Lactobacillales</taxon>
        <taxon>Enterococcaceae</taxon>
        <taxon>Enterococcus</taxon>
    </lineage>
</organism>